<name>A0A2J4XVL6_9ENTR</name>
<dbReference type="UniPathway" id="UPA00035">
    <property type="reaction ID" value="UER00044"/>
</dbReference>
<evidence type="ECO:0000256" key="1">
    <source>
        <dbReference type="ARBA" id="ARBA00004733"/>
    </source>
</evidence>
<evidence type="ECO:0000313" key="9">
    <source>
        <dbReference type="Proteomes" id="UP000234661"/>
    </source>
</evidence>
<dbReference type="InterPro" id="IPR002028">
    <property type="entry name" value="Trp_synthase_suA"/>
</dbReference>
<sequence length="49" mass="5465">MERYETLFAQLKARREGAFVPFVTLGDPNPEQSLKIIDTLIEAGADALE</sequence>
<dbReference type="SUPFAM" id="SSF51366">
    <property type="entry name" value="Ribulose-phoshate binding barrel"/>
    <property type="match status" value="1"/>
</dbReference>
<keyword evidence="6" id="KW-0456">Lyase</keyword>
<dbReference type="AlphaFoldDB" id="A0A2J4XVL6"/>
<comment type="caution">
    <text evidence="8">The sequence shown here is derived from an EMBL/GenBank/DDBJ whole genome shotgun (WGS) entry which is preliminary data.</text>
</comment>
<organism evidence="8 9">
    <name type="scientific">Klebsiella michiganensis</name>
    <dbReference type="NCBI Taxonomy" id="1134687"/>
    <lineage>
        <taxon>Bacteria</taxon>
        <taxon>Pseudomonadati</taxon>
        <taxon>Pseudomonadota</taxon>
        <taxon>Gammaproteobacteria</taxon>
        <taxon>Enterobacterales</taxon>
        <taxon>Enterobacteriaceae</taxon>
        <taxon>Klebsiella/Raoultella group</taxon>
        <taxon>Klebsiella</taxon>
    </lineage>
</organism>
<evidence type="ECO:0000256" key="4">
    <source>
        <dbReference type="ARBA" id="ARBA00022822"/>
    </source>
</evidence>
<dbReference type="Pfam" id="PF00290">
    <property type="entry name" value="Trp_syntA"/>
    <property type="match status" value="1"/>
</dbReference>
<keyword evidence="5" id="KW-0057">Aromatic amino acid biosynthesis</keyword>
<evidence type="ECO:0000256" key="7">
    <source>
        <dbReference type="ARBA" id="ARBA00049047"/>
    </source>
</evidence>
<evidence type="ECO:0000256" key="5">
    <source>
        <dbReference type="ARBA" id="ARBA00023141"/>
    </source>
</evidence>
<dbReference type="EMBL" id="PIET01002586">
    <property type="protein sequence ID" value="PLM42580.1"/>
    <property type="molecule type" value="Genomic_DNA"/>
</dbReference>
<dbReference type="Gene3D" id="3.20.20.70">
    <property type="entry name" value="Aldolase class I"/>
    <property type="match status" value="1"/>
</dbReference>
<keyword evidence="4" id="KW-0822">Tryptophan biosynthesis</keyword>
<evidence type="ECO:0000256" key="6">
    <source>
        <dbReference type="ARBA" id="ARBA00023239"/>
    </source>
</evidence>
<evidence type="ECO:0000256" key="3">
    <source>
        <dbReference type="ARBA" id="ARBA00022605"/>
    </source>
</evidence>
<reference evidence="8 9" key="1">
    <citation type="submission" date="2017-11" db="EMBL/GenBank/DDBJ databases">
        <authorList>
            <person name="Han C.G."/>
        </authorList>
    </citation>
    <scope>NUCLEOTIDE SEQUENCE [LARGE SCALE GENOMIC DNA]</scope>
    <source>
        <strain evidence="8 9">A2</strain>
    </source>
</reference>
<dbReference type="EC" id="4.2.1.20" evidence="2"/>
<dbReference type="Proteomes" id="UP000234661">
    <property type="component" value="Unassembled WGS sequence"/>
</dbReference>
<proteinExistence type="predicted"/>
<feature type="non-terminal residue" evidence="8">
    <location>
        <position position="49"/>
    </location>
</feature>
<comment type="catalytic activity">
    <reaction evidence="7">
        <text>(1S,2R)-1-C-(indol-3-yl)glycerol 3-phosphate + L-serine = D-glyceraldehyde 3-phosphate + L-tryptophan + H2O</text>
        <dbReference type="Rhea" id="RHEA:10532"/>
        <dbReference type="ChEBI" id="CHEBI:15377"/>
        <dbReference type="ChEBI" id="CHEBI:33384"/>
        <dbReference type="ChEBI" id="CHEBI:57912"/>
        <dbReference type="ChEBI" id="CHEBI:58866"/>
        <dbReference type="ChEBI" id="CHEBI:59776"/>
        <dbReference type="EC" id="4.2.1.20"/>
    </reaction>
</comment>
<dbReference type="GO" id="GO:0004834">
    <property type="term" value="F:tryptophan synthase activity"/>
    <property type="evidence" value="ECO:0007669"/>
    <property type="project" value="UniProtKB-EC"/>
</dbReference>
<gene>
    <name evidence="8" type="ORF">CWM85_40520</name>
</gene>
<comment type="pathway">
    <text evidence="1">Amino-acid biosynthesis; L-tryptophan biosynthesis; L-tryptophan from chorismate: step 5/5.</text>
</comment>
<protein>
    <recommendedName>
        <fullName evidence="2">tryptophan synthase</fullName>
        <ecNumber evidence="2">4.2.1.20</ecNumber>
    </recommendedName>
</protein>
<evidence type="ECO:0000256" key="2">
    <source>
        <dbReference type="ARBA" id="ARBA00012043"/>
    </source>
</evidence>
<accession>A0A2J4XVL6</accession>
<evidence type="ECO:0000313" key="8">
    <source>
        <dbReference type="EMBL" id="PLM42580.1"/>
    </source>
</evidence>
<dbReference type="InterPro" id="IPR011060">
    <property type="entry name" value="RibuloseP-bd_barrel"/>
</dbReference>
<dbReference type="InterPro" id="IPR013785">
    <property type="entry name" value="Aldolase_TIM"/>
</dbReference>
<reference evidence="8 9" key="2">
    <citation type="submission" date="2018-01" db="EMBL/GenBank/DDBJ databases">
        <title>Genomic study of Klebsiella pneumoniae.</title>
        <authorList>
            <person name="Yang Y."/>
            <person name="Bicalho R."/>
        </authorList>
    </citation>
    <scope>NUCLEOTIDE SEQUENCE [LARGE SCALE GENOMIC DNA]</scope>
    <source>
        <strain evidence="8 9">A2</strain>
    </source>
</reference>
<keyword evidence="3" id="KW-0028">Amino-acid biosynthesis</keyword>